<feature type="non-terminal residue" evidence="2">
    <location>
        <position position="1"/>
    </location>
</feature>
<dbReference type="AlphaFoldDB" id="A0A0P7WLA8"/>
<keyword evidence="1" id="KW-0812">Transmembrane</keyword>
<name>A0A0P7WLA8_SCLFO</name>
<keyword evidence="1" id="KW-1133">Transmembrane helix</keyword>
<dbReference type="EMBL" id="JARO02009316">
    <property type="protein sequence ID" value="KPP61773.1"/>
    <property type="molecule type" value="Genomic_DNA"/>
</dbReference>
<sequence length="131" mass="14043">RSTHRAVRVHVVSPALGLGLAAAPPRLRPFRSAPPLTHRRLAGCARGRTEGWQAGRERVSGRRADCAAREHSGSTGARPGLSSCPVLSLTSRVGGEAEMTPLELAGHGLALFGFVLFIVLWLMHFISIIYV</sequence>
<evidence type="ECO:0000313" key="2">
    <source>
        <dbReference type="EMBL" id="KPP61773.1"/>
    </source>
</evidence>
<protein>
    <submittedName>
        <fullName evidence="2">Uncharacterized protein</fullName>
    </submittedName>
</protein>
<keyword evidence="1" id="KW-0472">Membrane</keyword>
<reference evidence="2 3" key="1">
    <citation type="submission" date="2015-08" db="EMBL/GenBank/DDBJ databases">
        <title>The genome of the Asian arowana (Scleropages formosus).</title>
        <authorList>
            <person name="Tan M.H."/>
            <person name="Gan H.M."/>
            <person name="Croft L.J."/>
            <person name="Austin C.M."/>
        </authorList>
    </citation>
    <scope>NUCLEOTIDE SEQUENCE [LARGE SCALE GENOMIC DNA]</scope>
    <source>
        <strain evidence="2">Aro1</strain>
    </source>
</reference>
<evidence type="ECO:0000256" key="1">
    <source>
        <dbReference type="SAM" id="Phobius"/>
    </source>
</evidence>
<feature type="transmembrane region" description="Helical" evidence="1">
    <location>
        <begin position="109"/>
        <end position="130"/>
    </location>
</feature>
<organism evidence="2 3">
    <name type="scientific">Scleropages formosus</name>
    <name type="common">Asian bonytongue</name>
    <name type="synonym">Osteoglossum formosum</name>
    <dbReference type="NCBI Taxonomy" id="113540"/>
    <lineage>
        <taxon>Eukaryota</taxon>
        <taxon>Metazoa</taxon>
        <taxon>Chordata</taxon>
        <taxon>Craniata</taxon>
        <taxon>Vertebrata</taxon>
        <taxon>Euteleostomi</taxon>
        <taxon>Actinopterygii</taxon>
        <taxon>Neopterygii</taxon>
        <taxon>Teleostei</taxon>
        <taxon>Osteoglossocephala</taxon>
        <taxon>Osteoglossomorpha</taxon>
        <taxon>Osteoglossiformes</taxon>
        <taxon>Osteoglossidae</taxon>
        <taxon>Scleropages</taxon>
    </lineage>
</organism>
<proteinExistence type="predicted"/>
<evidence type="ECO:0000313" key="3">
    <source>
        <dbReference type="Proteomes" id="UP000034805"/>
    </source>
</evidence>
<accession>A0A0P7WLA8</accession>
<dbReference type="Proteomes" id="UP000034805">
    <property type="component" value="Unassembled WGS sequence"/>
</dbReference>
<comment type="caution">
    <text evidence="2">The sequence shown here is derived from an EMBL/GenBank/DDBJ whole genome shotgun (WGS) entry which is preliminary data.</text>
</comment>
<gene>
    <name evidence="2" type="ORF">Z043_120088</name>
</gene>